<evidence type="ECO:0000313" key="2">
    <source>
        <dbReference type="EMBL" id="MSS43236.1"/>
    </source>
</evidence>
<dbReference type="OrthoDB" id="9810836at2"/>
<name>A0A844FGY2_9FIRM</name>
<dbReference type="Proteomes" id="UP000462760">
    <property type="component" value="Unassembled WGS sequence"/>
</dbReference>
<reference evidence="2 3" key="1">
    <citation type="submission" date="2019-08" db="EMBL/GenBank/DDBJ databases">
        <title>In-depth cultivation of the pig gut microbiome towards novel bacterial diversity and tailored functional studies.</title>
        <authorList>
            <person name="Wylensek D."/>
            <person name="Hitch T.C.A."/>
            <person name="Clavel T."/>
        </authorList>
    </citation>
    <scope>NUCLEOTIDE SEQUENCE [LARGE SCALE GENOMIC DNA]</scope>
    <source>
        <strain evidence="2 3">Med78-601-WT-4W-RMD-3</strain>
    </source>
</reference>
<feature type="transmembrane region" description="Helical" evidence="1">
    <location>
        <begin position="40"/>
        <end position="61"/>
    </location>
</feature>
<evidence type="ECO:0008006" key="4">
    <source>
        <dbReference type="Google" id="ProtNLM"/>
    </source>
</evidence>
<evidence type="ECO:0000256" key="1">
    <source>
        <dbReference type="SAM" id="Phobius"/>
    </source>
</evidence>
<feature type="transmembrane region" description="Helical" evidence="1">
    <location>
        <begin position="81"/>
        <end position="99"/>
    </location>
</feature>
<feature type="transmembrane region" description="Helical" evidence="1">
    <location>
        <begin position="144"/>
        <end position="166"/>
    </location>
</feature>
<accession>A0A844FGY2</accession>
<keyword evidence="1" id="KW-0472">Membrane</keyword>
<proteinExistence type="predicted"/>
<comment type="caution">
    <text evidence="2">The sequence shown here is derived from an EMBL/GenBank/DDBJ whole genome shotgun (WGS) entry which is preliminary data.</text>
</comment>
<feature type="transmembrane region" description="Helical" evidence="1">
    <location>
        <begin position="12"/>
        <end position="34"/>
    </location>
</feature>
<gene>
    <name evidence="2" type="ORF">FYJ27_05755</name>
</gene>
<organism evidence="2 3">
    <name type="scientific">Anaerosalibacter bizertensis</name>
    <dbReference type="NCBI Taxonomy" id="932217"/>
    <lineage>
        <taxon>Bacteria</taxon>
        <taxon>Bacillati</taxon>
        <taxon>Bacillota</taxon>
        <taxon>Tissierellia</taxon>
        <taxon>Tissierellales</taxon>
        <taxon>Sporanaerobacteraceae</taxon>
        <taxon>Anaerosalibacter</taxon>
    </lineage>
</organism>
<keyword evidence="1" id="KW-1133">Transmembrane helix</keyword>
<dbReference type="AlphaFoldDB" id="A0A844FGY2"/>
<sequence length="196" mass="22028">MKEGITKKEKIARIISVLTVVPIVAFSTITLLYIKFKKEFISPLWYFHSILFLTILPISAYPLKYILPKYKNAGRDGERKLAFILAVSGYIIGSLLVLLLRGPLIVKKIFAAYVASGVLLAFVNKILKFKASGHACGVSGPITLLYHFLGKPILFLYLIMPLIFWSRINLKRHTYKELVAGTLVGIFSTLLGLWLL</sequence>
<protein>
    <recommendedName>
        <fullName evidence="4">Phosphatase PAP2 family protein</fullName>
    </recommendedName>
</protein>
<dbReference type="EMBL" id="VULR01000006">
    <property type="protein sequence ID" value="MSS43236.1"/>
    <property type="molecule type" value="Genomic_DNA"/>
</dbReference>
<keyword evidence="1" id="KW-0812">Transmembrane</keyword>
<evidence type="ECO:0000313" key="3">
    <source>
        <dbReference type="Proteomes" id="UP000462760"/>
    </source>
</evidence>
<feature type="transmembrane region" description="Helical" evidence="1">
    <location>
        <begin position="178"/>
        <end position="195"/>
    </location>
</feature>
<dbReference type="RefSeq" id="WP_154483915.1">
    <property type="nucleotide sequence ID" value="NZ_JAHLOA010000007.1"/>
</dbReference>